<feature type="non-terminal residue" evidence="2">
    <location>
        <position position="89"/>
    </location>
</feature>
<dbReference type="AlphaFoldDB" id="A0A2K3KC10"/>
<evidence type="ECO:0000256" key="1">
    <source>
        <dbReference type="SAM" id="MobiDB-lite"/>
    </source>
</evidence>
<protein>
    <submittedName>
        <fullName evidence="2">Uncharacterized protein</fullName>
    </submittedName>
</protein>
<comment type="caution">
    <text evidence="2">The sequence shown here is derived from an EMBL/GenBank/DDBJ whole genome shotgun (WGS) entry which is preliminary data.</text>
</comment>
<sequence length="89" mass="10077">MDLFRALAFKYGRFIEVDENTLQLKRCDVARVKVVTKELKLIDSVMAVKVCDKRFEIRVIEETGDWSDGGGGSKVGTGWLEEQSSRASY</sequence>
<dbReference type="EMBL" id="ASHM01159042">
    <property type="protein sequence ID" value="PNX63821.1"/>
    <property type="molecule type" value="Genomic_DNA"/>
</dbReference>
<gene>
    <name evidence="2" type="ORF">L195_g061812</name>
</gene>
<accession>A0A2K3KC10</accession>
<evidence type="ECO:0000313" key="2">
    <source>
        <dbReference type="EMBL" id="PNX63821.1"/>
    </source>
</evidence>
<dbReference type="Proteomes" id="UP000236291">
    <property type="component" value="Unassembled WGS sequence"/>
</dbReference>
<reference evidence="2 3" key="1">
    <citation type="journal article" date="2014" name="Am. J. Bot.">
        <title>Genome assembly and annotation for red clover (Trifolium pratense; Fabaceae).</title>
        <authorList>
            <person name="Istvanek J."/>
            <person name="Jaros M."/>
            <person name="Krenek A."/>
            <person name="Repkova J."/>
        </authorList>
    </citation>
    <scope>NUCLEOTIDE SEQUENCE [LARGE SCALE GENOMIC DNA]</scope>
    <source>
        <strain evidence="3">cv. Tatra</strain>
        <tissue evidence="2">Young leaves</tissue>
    </source>
</reference>
<feature type="region of interest" description="Disordered" evidence="1">
    <location>
        <begin position="67"/>
        <end position="89"/>
    </location>
</feature>
<name>A0A2K3KC10_TRIPR</name>
<evidence type="ECO:0000313" key="3">
    <source>
        <dbReference type="Proteomes" id="UP000236291"/>
    </source>
</evidence>
<proteinExistence type="predicted"/>
<organism evidence="2 3">
    <name type="scientific">Trifolium pratense</name>
    <name type="common">Red clover</name>
    <dbReference type="NCBI Taxonomy" id="57577"/>
    <lineage>
        <taxon>Eukaryota</taxon>
        <taxon>Viridiplantae</taxon>
        <taxon>Streptophyta</taxon>
        <taxon>Embryophyta</taxon>
        <taxon>Tracheophyta</taxon>
        <taxon>Spermatophyta</taxon>
        <taxon>Magnoliopsida</taxon>
        <taxon>eudicotyledons</taxon>
        <taxon>Gunneridae</taxon>
        <taxon>Pentapetalae</taxon>
        <taxon>rosids</taxon>
        <taxon>fabids</taxon>
        <taxon>Fabales</taxon>
        <taxon>Fabaceae</taxon>
        <taxon>Papilionoideae</taxon>
        <taxon>50 kb inversion clade</taxon>
        <taxon>NPAAA clade</taxon>
        <taxon>Hologalegina</taxon>
        <taxon>IRL clade</taxon>
        <taxon>Trifolieae</taxon>
        <taxon>Trifolium</taxon>
    </lineage>
</organism>
<reference evidence="2 3" key="2">
    <citation type="journal article" date="2017" name="Front. Plant Sci.">
        <title>Gene Classification and Mining of Molecular Markers Useful in Red Clover (Trifolium pratense) Breeding.</title>
        <authorList>
            <person name="Istvanek J."/>
            <person name="Dluhosova J."/>
            <person name="Dluhos P."/>
            <person name="Patkova L."/>
            <person name="Nedelnik J."/>
            <person name="Repkova J."/>
        </authorList>
    </citation>
    <scope>NUCLEOTIDE SEQUENCE [LARGE SCALE GENOMIC DNA]</scope>
    <source>
        <strain evidence="3">cv. Tatra</strain>
        <tissue evidence="2">Young leaves</tissue>
    </source>
</reference>